<dbReference type="Proteomes" id="UP000078316">
    <property type="component" value="Unassembled WGS sequence"/>
</dbReference>
<protein>
    <submittedName>
        <fullName evidence="1">Uncharacterized protein</fullName>
    </submittedName>
</protein>
<dbReference type="AlphaFoldDB" id="A0A179SD69"/>
<comment type="caution">
    <text evidence="1">The sequence shown here is derived from an EMBL/GenBank/DDBJ whole genome shotgun (WGS) entry which is preliminary data.</text>
</comment>
<sequence>MDSAGGVALLEKARLVENQDGIRLGQGHDHVLTHTITQGVGVPLAAPEHRLLTPWSGIAGGFGPHPAGLAPFHPEQAVEECAG</sequence>
<gene>
    <name evidence="1" type="ORF">A5481_12540</name>
</gene>
<name>A0A179SD69_9HYPH</name>
<organism evidence="1 2">
    <name type="scientific">Methylobacterium platani</name>
    <dbReference type="NCBI Taxonomy" id="427683"/>
    <lineage>
        <taxon>Bacteria</taxon>
        <taxon>Pseudomonadati</taxon>
        <taxon>Pseudomonadota</taxon>
        <taxon>Alphaproteobacteria</taxon>
        <taxon>Hyphomicrobiales</taxon>
        <taxon>Methylobacteriaceae</taxon>
        <taxon>Methylobacterium</taxon>
    </lineage>
</organism>
<reference evidence="1 2" key="1">
    <citation type="submission" date="2016-04" db="EMBL/GenBank/DDBJ databases">
        <authorList>
            <person name="Evans L.H."/>
            <person name="Alamgir A."/>
            <person name="Owens N."/>
            <person name="Weber N.D."/>
            <person name="Virtaneva K."/>
            <person name="Barbian K."/>
            <person name="Babar A."/>
            <person name="Rosenke K."/>
        </authorList>
    </citation>
    <scope>NUCLEOTIDE SEQUENCE [LARGE SCALE GENOMIC DNA]</scope>
    <source>
        <strain evidence="1 2">PMB02</strain>
    </source>
</reference>
<dbReference type="EMBL" id="LWHQ01000021">
    <property type="protein sequence ID" value="OAS24913.1"/>
    <property type="molecule type" value="Genomic_DNA"/>
</dbReference>
<evidence type="ECO:0000313" key="2">
    <source>
        <dbReference type="Proteomes" id="UP000078316"/>
    </source>
</evidence>
<accession>A0A179SD69</accession>
<proteinExistence type="predicted"/>
<evidence type="ECO:0000313" key="1">
    <source>
        <dbReference type="EMBL" id="OAS24913.1"/>
    </source>
</evidence>